<gene>
    <name evidence="1" type="ORF">BO99DRAFT_190401</name>
</gene>
<evidence type="ECO:0000313" key="2">
    <source>
        <dbReference type="Proteomes" id="UP000249829"/>
    </source>
</evidence>
<proteinExistence type="predicted"/>
<accession>A0A2V5H9A9</accession>
<keyword evidence="2" id="KW-1185">Reference proteome</keyword>
<name>A0A2V5H9A9_ASPV1</name>
<organism evidence="1 2">
    <name type="scientific">Aspergillus violaceofuscus (strain CBS 115571)</name>
    <dbReference type="NCBI Taxonomy" id="1450538"/>
    <lineage>
        <taxon>Eukaryota</taxon>
        <taxon>Fungi</taxon>
        <taxon>Dikarya</taxon>
        <taxon>Ascomycota</taxon>
        <taxon>Pezizomycotina</taxon>
        <taxon>Eurotiomycetes</taxon>
        <taxon>Eurotiomycetidae</taxon>
        <taxon>Eurotiales</taxon>
        <taxon>Aspergillaceae</taxon>
        <taxon>Aspergillus</taxon>
    </lineage>
</organism>
<sequence>MTTRPPISDHCPFWQSDDVKLQALVLISGYHIRVVFHSSVRGLRVARLLDVQDRQCASRSKRTFISD</sequence>
<dbReference type="EMBL" id="KZ825154">
    <property type="protein sequence ID" value="PYI17603.1"/>
    <property type="molecule type" value="Genomic_DNA"/>
</dbReference>
<protein>
    <submittedName>
        <fullName evidence="1">Uncharacterized protein</fullName>
    </submittedName>
</protein>
<dbReference type="Proteomes" id="UP000249829">
    <property type="component" value="Unassembled WGS sequence"/>
</dbReference>
<evidence type="ECO:0000313" key="1">
    <source>
        <dbReference type="EMBL" id="PYI17603.1"/>
    </source>
</evidence>
<reference evidence="1 2" key="1">
    <citation type="submission" date="2018-02" db="EMBL/GenBank/DDBJ databases">
        <title>The genomes of Aspergillus section Nigri reveals drivers in fungal speciation.</title>
        <authorList>
            <consortium name="DOE Joint Genome Institute"/>
            <person name="Vesth T.C."/>
            <person name="Nybo J."/>
            <person name="Theobald S."/>
            <person name="Brandl J."/>
            <person name="Frisvad J.C."/>
            <person name="Nielsen K.F."/>
            <person name="Lyhne E.K."/>
            <person name="Kogle M.E."/>
            <person name="Kuo A."/>
            <person name="Riley R."/>
            <person name="Clum A."/>
            <person name="Nolan M."/>
            <person name="Lipzen A."/>
            <person name="Salamov A."/>
            <person name="Henrissat B."/>
            <person name="Wiebenga A."/>
            <person name="De vries R.P."/>
            <person name="Grigoriev I.V."/>
            <person name="Mortensen U.H."/>
            <person name="Andersen M.R."/>
            <person name="Baker S.E."/>
        </authorList>
    </citation>
    <scope>NUCLEOTIDE SEQUENCE [LARGE SCALE GENOMIC DNA]</scope>
    <source>
        <strain evidence="1 2">CBS 115571</strain>
    </source>
</reference>
<dbReference type="AlphaFoldDB" id="A0A2V5H9A9"/>